<feature type="domain" description="Myosin motor" evidence="8">
    <location>
        <begin position="250"/>
        <end position="948"/>
    </location>
</feature>
<dbReference type="SUPFAM" id="SSF52540">
    <property type="entry name" value="P-loop containing nucleoside triphosphate hydrolases"/>
    <property type="match status" value="1"/>
</dbReference>
<keyword evidence="1 6" id="KW-0547">Nucleotide-binding</keyword>
<feature type="binding site" evidence="6">
    <location>
        <begin position="344"/>
        <end position="351"/>
    </location>
    <ligand>
        <name>ATP</name>
        <dbReference type="ChEBI" id="CHEBI:30616"/>
    </ligand>
</feature>
<evidence type="ECO:0000313" key="9">
    <source>
        <dbReference type="EMBL" id="OLP95339.1"/>
    </source>
</evidence>
<dbReference type="SMART" id="SM00242">
    <property type="entry name" value="MYSc"/>
    <property type="match status" value="1"/>
</dbReference>
<dbReference type="Gene3D" id="1.20.120.720">
    <property type="entry name" value="Myosin VI head, motor domain, U50 subdomain"/>
    <property type="match status" value="1"/>
</dbReference>
<dbReference type="GO" id="GO:0007015">
    <property type="term" value="P:actin filament organization"/>
    <property type="evidence" value="ECO:0007669"/>
    <property type="project" value="TreeGrafter"/>
</dbReference>
<dbReference type="PROSITE" id="PS51456">
    <property type="entry name" value="MYOSIN_MOTOR"/>
    <property type="match status" value="1"/>
</dbReference>
<gene>
    <name evidence="9" type="primary">XI-2</name>
    <name evidence="9" type="ORF">AK812_SmicGene22545</name>
</gene>
<feature type="compositionally biased region" description="Acidic residues" evidence="7">
    <location>
        <begin position="1300"/>
        <end position="1344"/>
    </location>
</feature>
<dbReference type="Gene3D" id="3.40.850.10">
    <property type="entry name" value="Kinesin motor domain"/>
    <property type="match status" value="1"/>
</dbReference>
<dbReference type="PRINTS" id="PR00193">
    <property type="entry name" value="MYOSINHEAVY"/>
</dbReference>
<dbReference type="PANTHER" id="PTHR13140">
    <property type="entry name" value="MYOSIN"/>
    <property type="match status" value="1"/>
</dbReference>
<dbReference type="GO" id="GO:0006508">
    <property type="term" value="P:proteolysis"/>
    <property type="evidence" value="ECO:0007669"/>
    <property type="project" value="InterPro"/>
</dbReference>
<dbReference type="InterPro" id="IPR001609">
    <property type="entry name" value="Myosin_head_motor_dom-like"/>
</dbReference>
<dbReference type="InterPro" id="IPR027417">
    <property type="entry name" value="P-loop_NTPase"/>
</dbReference>
<sequence>MNCAQAELKLPVSKEEMKDNFWGICRTVGIGEDYNGFAWLALTIIAQYPRPLSQDLFYVAARAFAVGCGISPFKVQYEPRPLHPVGSQVPYMVQKALMTEGPILLGMRIYQDFYAYQSGIYKPVRKSWNLYMGGHAVTGMGFGPGYILAINSWSESWGIRGAFHVAPDAIDFGYFLPGRPLGAMGGSAIWHRSFADLEACCVILGCGRVRRDPFLGGVVVGHAGSEVAVLTCRGSLRCAPAALRRRFESEGCPDNTSLVFLNDASILENLRVRHEVDDIYTYTASVLLAVNPYHDIEGLYGEEQCARYRGKHIGALPPHPYAIADTAYRALVRERRNQGFVISGESGAGKTETAKIVMEYLGFVSGSSNQTTAQIQRRVLQAQPILESFGNAVTMRNNNSSRFGKYNRIFFDESGTLVNASVTTYLLESSRVVSHAKRERTYHCFYEMLSGLSDEELSKLHLDRSEPYLLLTGEAEDLDWNAQFEERDQKHFDRLWFALAEVGFSEPDINAIFQVLAGLVHLGDLSDAERDEEDVTAIVELDEEILEKASQLLGLDDEELGTALQRRKVRVKHPGRESITEVPRTTSQFRHALHSLIKALYKRLFERLVQRINSSFRELCPREPGEDAPWCETGILDIYGFERLERNSFEQLCINLANERLQQYFVENVLVAEQAIYRREGLAWQGLALPDSTPVVSAIQQTFRTLDEYSQQLAKGFERMSDEGFCQKTVEDASKDMRRREVLRQLKLSNRRGSGTGLFLNEGFLVKHYAGWVEYTTKGWLDKNNDRLLPECEELICDSTFPFVASLGEEDPGKVPFRSISKKYCTDLESLLETLNGCQLHYIRCFKPNDFQEPGIFDQGLVLDQIIQCGTIELVRIMHDGYPNRCHFEEIVGRFRSLLPESFQRYGMRTFIEALMLAYDVPNEDWELGVSRLFLKAGRLKALEDLRSEGAVPDPEALRRIVQGIIRKRWIRAIHAVQLCHYLPKLLEEIRAARASAALATTALLVGRLQPLLTTARERLSQRRLRARRRLKAAMGAVRLTLWVMAEVRLQRMQKAMRRWWLLRSRLDTWLREKAEALLEEEEERQRLQEEERLRAEEERRRAEEEELRREQEDRERAEEERRRAEEDELRREQEERERAEEAERQRVEEEAEEERRRAYEEELRRAEELHMAKEGEEREREREVQRQRHELARRHDEEERDQQEELNLREQPQGHVWFVSAMQGVTHCSTETMPPHGASTSSSHLREELRFEAEPADRQTAHQEHDQTSSDAEELLDESEPEMFSRADPEVYRNRIDEPEAEEEADEEEEEQEEGEEEEEEEEEQEEEDEDHREELEEEVEPGEEQRERREAHEAHPREDHPWFSDTKHAEEEQRNSIMEVASPCRSSGSRINVAFSLAQHELAIAEDLLFEGSHHSDVRLWA</sequence>
<feature type="compositionally biased region" description="Basic and acidic residues" evidence="7">
    <location>
        <begin position="1284"/>
        <end position="1299"/>
    </location>
</feature>
<dbReference type="InterPro" id="IPR038765">
    <property type="entry name" value="Papain-like_cys_pep_sf"/>
</dbReference>
<evidence type="ECO:0000256" key="7">
    <source>
        <dbReference type="SAM" id="MobiDB-lite"/>
    </source>
</evidence>
<organism evidence="9 10">
    <name type="scientific">Symbiodinium microadriaticum</name>
    <name type="common">Dinoflagellate</name>
    <name type="synonym">Zooxanthella microadriatica</name>
    <dbReference type="NCBI Taxonomy" id="2951"/>
    <lineage>
        <taxon>Eukaryota</taxon>
        <taxon>Sar</taxon>
        <taxon>Alveolata</taxon>
        <taxon>Dinophyceae</taxon>
        <taxon>Suessiales</taxon>
        <taxon>Symbiodiniaceae</taxon>
        <taxon>Symbiodinium</taxon>
    </lineage>
</organism>
<evidence type="ECO:0000256" key="3">
    <source>
        <dbReference type="ARBA" id="ARBA00023123"/>
    </source>
</evidence>
<dbReference type="GO" id="GO:0016459">
    <property type="term" value="C:myosin complex"/>
    <property type="evidence" value="ECO:0007669"/>
    <property type="project" value="UniProtKB-KW"/>
</dbReference>
<dbReference type="GO" id="GO:0016020">
    <property type="term" value="C:membrane"/>
    <property type="evidence" value="ECO:0007669"/>
    <property type="project" value="TreeGrafter"/>
</dbReference>
<dbReference type="Gene3D" id="1.10.10.820">
    <property type="match status" value="1"/>
</dbReference>
<feature type="compositionally biased region" description="Basic and acidic residues" evidence="7">
    <location>
        <begin position="1117"/>
        <end position="1198"/>
    </location>
</feature>
<dbReference type="OrthoDB" id="437127at2759"/>
<keyword evidence="5 6" id="KW-0009">Actin-binding</keyword>
<feature type="compositionally biased region" description="Polar residues" evidence="7">
    <location>
        <begin position="1228"/>
        <end position="1244"/>
    </location>
</feature>
<dbReference type="Gene3D" id="1.20.5.4820">
    <property type="match status" value="1"/>
</dbReference>
<dbReference type="GO" id="GO:0005737">
    <property type="term" value="C:cytoplasm"/>
    <property type="evidence" value="ECO:0007669"/>
    <property type="project" value="TreeGrafter"/>
</dbReference>
<dbReference type="Pfam" id="PF00112">
    <property type="entry name" value="Peptidase_C1"/>
    <property type="match status" value="1"/>
</dbReference>
<keyword evidence="3 6" id="KW-0518">Myosin</keyword>
<dbReference type="GO" id="GO:0051015">
    <property type="term" value="F:actin filament binding"/>
    <property type="evidence" value="ECO:0007669"/>
    <property type="project" value="TreeGrafter"/>
</dbReference>
<evidence type="ECO:0000256" key="4">
    <source>
        <dbReference type="ARBA" id="ARBA00023175"/>
    </source>
</evidence>
<keyword evidence="4 6" id="KW-0505">Motor protein</keyword>
<evidence type="ECO:0000313" key="10">
    <source>
        <dbReference type="Proteomes" id="UP000186817"/>
    </source>
</evidence>
<evidence type="ECO:0000256" key="5">
    <source>
        <dbReference type="ARBA" id="ARBA00023203"/>
    </source>
</evidence>
<keyword evidence="10" id="KW-1185">Reference proteome</keyword>
<feature type="compositionally biased region" description="Acidic residues" evidence="7">
    <location>
        <begin position="1272"/>
        <end position="1282"/>
    </location>
</feature>
<dbReference type="Gene3D" id="1.20.58.530">
    <property type="match status" value="1"/>
</dbReference>
<feature type="region of interest" description="Actin-binding" evidence="6">
    <location>
        <begin position="828"/>
        <end position="850"/>
    </location>
</feature>
<evidence type="ECO:0000256" key="1">
    <source>
        <dbReference type="ARBA" id="ARBA00022741"/>
    </source>
</evidence>
<feature type="compositionally biased region" description="Basic and acidic residues" evidence="7">
    <location>
        <begin position="1245"/>
        <end position="1269"/>
    </location>
</feature>
<feature type="compositionally biased region" description="Basic and acidic residues" evidence="7">
    <location>
        <begin position="1345"/>
        <end position="1376"/>
    </location>
</feature>
<evidence type="ECO:0000259" key="8">
    <source>
        <dbReference type="PROSITE" id="PS51456"/>
    </source>
</evidence>
<feature type="region of interest" description="Disordered" evidence="7">
    <location>
        <begin position="1117"/>
        <end position="1215"/>
    </location>
</feature>
<dbReference type="InterPro" id="IPR000668">
    <property type="entry name" value="Peptidase_C1A_C"/>
</dbReference>
<proteinExistence type="inferred from homology"/>
<dbReference type="GO" id="GO:0005524">
    <property type="term" value="F:ATP binding"/>
    <property type="evidence" value="ECO:0007669"/>
    <property type="project" value="UniProtKB-UniRule"/>
</dbReference>
<dbReference type="CDD" id="cd00124">
    <property type="entry name" value="MYSc"/>
    <property type="match status" value="1"/>
</dbReference>
<keyword evidence="2 6" id="KW-0067">ATP-binding</keyword>
<dbReference type="PANTHER" id="PTHR13140:SF706">
    <property type="entry name" value="DILUTE CLASS UNCONVENTIONAL MYOSIN, ISOFORM C"/>
    <property type="match status" value="1"/>
</dbReference>
<dbReference type="OMA" id="LNKGCTQ"/>
<dbReference type="Proteomes" id="UP000186817">
    <property type="component" value="Unassembled WGS sequence"/>
</dbReference>
<feature type="region of interest" description="Disordered" evidence="7">
    <location>
        <begin position="1228"/>
        <end position="1378"/>
    </location>
</feature>
<dbReference type="InterPro" id="IPR036961">
    <property type="entry name" value="Kinesin_motor_dom_sf"/>
</dbReference>
<dbReference type="Pfam" id="PF00063">
    <property type="entry name" value="Myosin_head"/>
    <property type="match status" value="1"/>
</dbReference>
<evidence type="ECO:0000256" key="2">
    <source>
        <dbReference type="ARBA" id="ARBA00022840"/>
    </source>
</evidence>
<dbReference type="EMBL" id="LSRX01000507">
    <property type="protein sequence ID" value="OLP95339.1"/>
    <property type="molecule type" value="Genomic_DNA"/>
</dbReference>
<dbReference type="GO" id="GO:0000146">
    <property type="term" value="F:microfilament motor activity"/>
    <property type="evidence" value="ECO:0007669"/>
    <property type="project" value="TreeGrafter"/>
</dbReference>
<accession>A0A1Q9DJJ9</accession>
<reference evidence="9 10" key="1">
    <citation type="submission" date="2016-02" db="EMBL/GenBank/DDBJ databases">
        <title>Genome analysis of coral dinoflagellate symbionts highlights evolutionary adaptations to a symbiotic lifestyle.</title>
        <authorList>
            <person name="Aranda M."/>
            <person name="Li Y."/>
            <person name="Liew Y.J."/>
            <person name="Baumgarten S."/>
            <person name="Simakov O."/>
            <person name="Wilson M."/>
            <person name="Piel J."/>
            <person name="Ashoor H."/>
            <person name="Bougouffa S."/>
            <person name="Bajic V.B."/>
            <person name="Ryu T."/>
            <person name="Ravasi T."/>
            <person name="Bayer T."/>
            <person name="Micklem G."/>
            <person name="Kim H."/>
            <person name="Bhak J."/>
            <person name="Lajeunesse T.C."/>
            <person name="Voolstra C.R."/>
        </authorList>
    </citation>
    <scope>NUCLEOTIDE SEQUENCE [LARGE SCALE GENOMIC DNA]</scope>
    <source>
        <strain evidence="9 10">CCMP2467</strain>
    </source>
</reference>
<comment type="similarity">
    <text evidence="6">Belongs to the TRAFAC class myosin-kinesin ATPase superfamily. Myosin family.</text>
</comment>
<name>A0A1Q9DJJ9_SYMMI</name>
<dbReference type="Gene3D" id="3.90.70.10">
    <property type="entry name" value="Cysteine proteinases"/>
    <property type="match status" value="1"/>
</dbReference>
<dbReference type="GO" id="GO:0008234">
    <property type="term" value="F:cysteine-type peptidase activity"/>
    <property type="evidence" value="ECO:0007669"/>
    <property type="project" value="InterPro"/>
</dbReference>
<evidence type="ECO:0000256" key="6">
    <source>
        <dbReference type="PROSITE-ProRule" id="PRU00782"/>
    </source>
</evidence>
<comment type="caution">
    <text evidence="9">The sequence shown here is derived from an EMBL/GenBank/DDBJ whole genome shotgun (WGS) entry which is preliminary data.</text>
</comment>
<dbReference type="SUPFAM" id="SSF54001">
    <property type="entry name" value="Cysteine proteinases"/>
    <property type="match status" value="1"/>
</dbReference>
<protein>
    <submittedName>
        <fullName evidence="9">Myosin-6</fullName>
    </submittedName>
</protein>